<protein>
    <submittedName>
        <fullName evidence="1">Uncharacterized protein</fullName>
    </submittedName>
</protein>
<dbReference type="Pfam" id="PF13306">
    <property type="entry name" value="LRR_5"/>
    <property type="match status" value="2"/>
</dbReference>
<gene>
    <name evidence="1" type="ORF">TVAG_595150</name>
</gene>
<dbReference type="InterPro" id="IPR032675">
    <property type="entry name" value="LRR_dom_sf"/>
</dbReference>
<accession>A2GJB8</accession>
<evidence type="ECO:0000313" key="1">
    <source>
        <dbReference type="EMBL" id="EAX82749.1"/>
    </source>
</evidence>
<dbReference type="Gene3D" id="3.80.10.10">
    <property type="entry name" value="Ribonuclease Inhibitor"/>
    <property type="match status" value="1"/>
</dbReference>
<dbReference type="AlphaFoldDB" id="A2GJB8"/>
<evidence type="ECO:0000313" key="2">
    <source>
        <dbReference type="Proteomes" id="UP000001542"/>
    </source>
</evidence>
<name>A2GJB8_TRIV3</name>
<dbReference type="InterPro" id="IPR026906">
    <property type="entry name" value="LRR_5"/>
</dbReference>
<dbReference type="EMBL" id="DS116436">
    <property type="protein sequence ID" value="EAX82749.1"/>
    <property type="molecule type" value="Genomic_DNA"/>
</dbReference>
<dbReference type="VEuPathDB" id="TrichDB:TVAGG3_0384480"/>
<sequence length="276" mass="31835">MDYYKLETIEFPDSVEEFGNNIISKSQITEIHIPFHLTTFHHRGPLEFNNKLEKYSIDENQANFQVKDGILYSKDMTKLVNVPPNYQSKILTIPYGVTSILPGATGCLQNVEHLYIPQTVQSITGLLYEPKSIKSITIYRKENSTKEIAWYDPYGFGFYNSAVQKKDIIYTNSSLYATYYKENRTVVISSTNESNRYEYQDEILKMNTNINTIIYPKSVSKISSSSFKPLSHNQFTVDDFTNYTTISIYNFKYTALCYQCFSLPSSISSSLFLMLT</sequence>
<organism evidence="1 2">
    <name type="scientific">Trichomonas vaginalis (strain ATCC PRA-98 / G3)</name>
    <dbReference type="NCBI Taxonomy" id="412133"/>
    <lineage>
        <taxon>Eukaryota</taxon>
        <taxon>Metamonada</taxon>
        <taxon>Parabasalia</taxon>
        <taxon>Trichomonadida</taxon>
        <taxon>Trichomonadidae</taxon>
        <taxon>Trichomonas</taxon>
    </lineage>
</organism>
<dbReference type="InParanoid" id="A2GJB8"/>
<keyword evidence="2" id="KW-1185">Reference proteome</keyword>
<reference evidence="1" key="2">
    <citation type="journal article" date="2007" name="Science">
        <title>Draft genome sequence of the sexually transmitted pathogen Trichomonas vaginalis.</title>
        <authorList>
            <person name="Carlton J.M."/>
            <person name="Hirt R.P."/>
            <person name="Silva J.C."/>
            <person name="Delcher A.L."/>
            <person name="Schatz M."/>
            <person name="Zhao Q."/>
            <person name="Wortman J.R."/>
            <person name="Bidwell S.L."/>
            <person name="Alsmark U.C.M."/>
            <person name="Besteiro S."/>
            <person name="Sicheritz-Ponten T."/>
            <person name="Noel C.J."/>
            <person name="Dacks J.B."/>
            <person name="Foster P.G."/>
            <person name="Simillion C."/>
            <person name="Van de Peer Y."/>
            <person name="Miranda-Saavedra D."/>
            <person name="Barton G.J."/>
            <person name="Westrop G.D."/>
            <person name="Mueller S."/>
            <person name="Dessi D."/>
            <person name="Fiori P.L."/>
            <person name="Ren Q."/>
            <person name="Paulsen I."/>
            <person name="Zhang H."/>
            <person name="Bastida-Corcuera F.D."/>
            <person name="Simoes-Barbosa A."/>
            <person name="Brown M.T."/>
            <person name="Hayes R.D."/>
            <person name="Mukherjee M."/>
            <person name="Okumura C.Y."/>
            <person name="Schneider R."/>
            <person name="Smith A.J."/>
            <person name="Vanacova S."/>
            <person name="Villalvazo M."/>
            <person name="Haas B.J."/>
            <person name="Pertea M."/>
            <person name="Feldblyum T.V."/>
            <person name="Utterback T.R."/>
            <person name="Shu C.L."/>
            <person name="Osoegawa K."/>
            <person name="de Jong P.J."/>
            <person name="Hrdy I."/>
            <person name="Horvathova L."/>
            <person name="Zubacova Z."/>
            <person name="Dolezal P."/>
            <person name="Malik S.B."/>
            <person name="Logsdon J.M. Jr."/>
            <person name="Henze K."/>
            <person name="Gupta A."/>
            <person name="Wang C.C."/>
            <person name="Dunne R.L."/>
            <person name="Upcroft J.A."/>
            <person name="Upcroft P."/>
            <person name="White O."/>
            <person name="Salzberg S.L."/>
            <person name="Tang P."/>
            <person name="Chiu C.-H."/>
            <person name="Lee Y.-S."/>
            <person name="Embley T.M."/>
            <person name="Coombs G.H."/>
            <person name="Mottram J.C."/>
            <person name="Tachezy J."/>
            <person name="Fraser-Liggett C.M."/>
            <person name="Johnson P.J."/>
        </authorList>
    </citation>
    <scope>NUCLEOTIDE SEQUENCE [LARGE SCALE GENOMIC DNA]</scope>
    <source>
        <strain evidence="1">G3</strain>
    </source>
</reference>
<dbReference type="Proteomes" id="UP000001542">
    <property type="component" value="Unassembled WGS sequence"/>
</dbReference>
<reference evidence="1" key="1">
    <citation type="submission" date="2006-10" db="EMBL/GenBank/DDBJ databases">
        <authorList>
            <person name="Amadeo P."/>
            <person name="Zhao Q."/>
            <person name="Wortman J."/>
            <person name="Fraser-Liggett C."/>
            <person name="Carlton J."/>
        </authorList>
    </citation>
    <scope>NUCLEOTIDE SEQUENCE</scope>
    <source>
        <strain evidence="1">G3</strain>
    </source>
</reference>
<proteinExistence type="predicted"/>
<dbReference type="VEuPathDB" id="TrichDB:TVAG_595150"/>
<dbReference type="SMR" id="A2GJB8"/>